<organism evidence="3 4">
    <name type="scientific">Cymbomonas tetramitiformis</name>
    <dbReference type="NCBI Taxonomy" id="36881"/>
    <lineage>
        <taxon>Eukaryota</taxon>
        <taxon>Viridiplantae</taxon>
        <taxon>Chlorophyta</taxon>
        <taxon>Pyramimonadophyceae</taxon>
        <taxon>Pyramimonadales</taxon>
        <taxon>Pyramimonadaceae</taxon>
        <taxon>Cymbomonas</taxon>
    </lineage>
</organism>
<keyword evidence="2" id="KW-1133">Transmembrane helix</keyword>
<keyword evidence="2" id="KW-0812">Transmembrane</keyword>
<evidence type="ECO:0000256" key="2">
    <source>
        <dbReference type="SAM" id="Phobius"/>
    </source>
</evidence>
<name>A0AAE0EMM6_9CHLO</name>
<gene>
    <name evidence="3" type="ORF">CYMTET_55602</name>
</gene>
<evidence type="ECO:0000313" key="4">
    <source>
        <dbReference type="Proteomes" id="UP001190700"/>
    </source>
</evidence>
<feature type="transmembrane region" description="Helical" evidence="2">
    <location>
        <begin position="211"/>
        <end position="230"/>
    </location>
</feature>
<keyword evidence="2" id="KW-0472">Membrane</keyword>
<feature type="compositionally biased region" description="Polar residues" evidence="1">
    <location>
        <begin position="35"/>
        <end position="52"/>
    </location>
</feature>
<sequence>MPASFFKKRKLVTFEGEEERGGSGCGRGARLASPSRRNSSGTSGDSGGRLQNPSTRISLRVLFVVNLLQRTSITLQRLQQADEGKLQLKDGDLAVVPKTRKCKNMAEWERGFFRIMCEAPTEVRDALVDFLERAKSNAAEYNFYPFAEFYEHLRAAGGNEMRSNHSKLRIPRTTVRAAEAGARVEVLEAEGAVGAGMAKALLRLATATTPGAGGTILAATSGMFAVFVVMRVM</sequence>
<proteinExistence type="predicted"/>
<reference evidence="3 4" key="1">
    <citation type="journal article" date="2015" name="Genome Biol. Evol.">
        <title>Comparative Genomics of a Bacterivorous Green Alga Reveals Evolutionary Causalities and Consequences of Phago-Mixotrophic Mode of Nutrition.</title>
        <authorList>
            <person name="Burns J.A."/>
            <person name="Paasch A."/>
            <person name="Narechania A."/>
            <person name="Kim E."/>
        </authorList>
    </citation>
    <scope>NUCLEOTIDE SEQUENCE [LARGE SCALE GENOMIC DNA]</scope>
    <source>
        <strain evidence="3 4">PLY_AMNH</strain>
    </source>
</reference>
<dbReference type="Proteomes" id="UP001190700">
    <property type="component" value="Unassembled WGS sequence"/>
</dbReference>
<evidence type="ECO:0000256" key="1">
    <source>
        <dbReference type="SAM" id="MobiDB-lite"/>
    </source>
</evidence>
<accession>A0AAE0EMM6</accession>
<keyword evidence="4" id="KW-1185">Reference proteome</keyword>
<dbReference type="EMBL" id="LGRX02035555">
    <property type="protein sequence ID" value="KAK3234113.1"/>
    <property type="molecule type" value="Genomic_DNA"/>
</dbReference>
<evidence type="ECO:0000313" key="3">
    <source>
        <dbReference type="EMBL" id="KAK3234113.1"/>
    </source>
</evidence>
<protein>
    <submittedName>
        <fullName evidence="3">Uncharacterized protein</fullName>
    </submittedName>
</protein>
<comment type="caution">
    <text evidence="3">The sequence shown here is derived from an EMBL/GenBank/DDBJ whole genome shotgun (WGS) entry which is preliminary data.</text>
</comment>
<feature type="region of interest" description="Disordered" evidence="1">
    <location>
        <begin position="16"/>
        <end position="52"/>
    </location>
</feature>
<dbReference type="AlphaFoldDB" id="A0AAE0EMM6"/>